<protein>
    <submittedName>
        <fullName evidence="3">Uncharacterized protein</fullName>
    </submittedName>
</protein>
<evidence type="ECO:0000313" key="3">
    <source>
        <dbReference type="EMBL" id="CAL4971657.1"/>
    </source>
</evidence>
<dbReference type="EMBL" id="OZ075114">
    <property type="protein sequence ID" value="CAL5060534.1"/>
    <property type="molecule type" value="Genomic_DNA"/>
</dbReference>
<evidence type="ECO:0000313" key="2">
    <source>
        <dbReference type="EMBL" id="CAL4890258.1"/>
    </source>
</evidence>
<accession>A0ABC9A117</accession>
<dbReference type="Proteomes" id="UP001497457">
    <property type="component" value="Chromosome 4rd"/>
</dbReference>
<evidence type="ECO:0000256" key="1">
    <source>
        <dbReference type="SAM" id="Coils"/>
    </source>
</evidence>
<reference evidence="6" key="1">
    <citation type="submission" date="2024-06" db="EMBL/GenBank/DDBJ databases">
        <authorList>
            <person name="Ryan C."/>
        </authorList>
    </citation>
    <scope>NUCLEOTIDE SEQUENCE [LARGE SCALE GENOMIC DNA]</scope>
</reference>
<dbReference type="Proteomes" id="UP001497457">
    <property type="component" value="Chromosome 2b"/>
</dbReference>
<reference evidence="3 6" key="2">
    <citation type="submission" date="2024-10" db="EMBL/GenBank/DDBJ databases">
        <authorList>
            <person name="Ryan C."/>
        </authorList>
    </citation>
    <scope>NUCLEOTIDE SEQUENCE [LARGE SCALE GENOMIC DNA]</scope>
</reference>
<proteinExistence type="predicted"/>
<dbReference type="EMBL" id="OZ075111">
    <property type="protein sequence ID" value="CAL4890258.1"/>
    <property type="molecule type" value="Genomic_DNA"/>
</dbReference>
<sequence length="144" mass="16364">MASTLLRSSTLRRSAFRHVLSAAAADATSGAERLRAPLRRLLHSGCPRGQPPTAMDEKVFRIDQMQRQVQELNQLIDRDIAELLGQYKEYQAADHGYFERFLTMFGMPKSKFREDFIWYSQYSSLFVLSGTVGCLLADVEGLKN</sequence>
<dbReference type="Proteomes" id="UP001497457">
    <property type="component" value="Chromosome 1b"/>
</dbReference>
<feature type="coiled-coil region" evidence="1">
    <location>
        <begin position="55"/>
        <end position="82"/>
    </location>
</feature>
<evidence type="ECO:0000313" key="4">
    <source>
        <dbReference type="EMBL" id="CAL5024239.1"/>
    </source>
</evidence>
<gene>
    <name evidence="2" type="ORF">URODEC1_LOCUS3143</name>
    <name evidence="3" type="ORF">URODEC1_LOCUS50791</name>
    <name evidence="4" type="ORF">URODEC1_LOCUS77412</name>
    <name evidence="5" type="ORF">URODEC1_LOCUS97221</name>
</gene>
<keyword evidence="6" id="KW-1185">Reference proteome</keyword>
<organism evidence="3 6">
    <name type="scientific">Urochloa decumbens</name>
    <dbReference type="NCBI Taxonomy" id="240449"/>
    <lineage>
        <taxon>Eukaryota</taxon>
        <taxon>Viridiplantae</taxon>
        <taxon>Streptophyta</taxon>
        <taxon>Embryophyta</taxon>
        <taxon>Tracheophyta</taxon>
        <taxon>Spermatophyta</taxon>
        <taxon>Magnoliopsida</taxon>
        <taxon>Liliopsida</taxon>
        <taxon>Poales</taxon>
        <taxon>Poaceae</taxon>
        <taxon>PACMAD clade</taxon>
        <taxon>Panicoideae</taxon>
        <taxon>Panicodae</taxon>
        <taxon>Paniceae</taxon>
        <taxon>Melinidinae</taxon>
        <taxon>Urochloa</taxon>
    </lineage>
</organism>
<dbReference type="AlphaFoldDB" id="A0ABC9A117"/>
<keyword evidence="1" id="KW-0175">Coiled coil</keyword>
<name>A0ABC9A117_9POAL</name>
<evidence type="ECO:0000313" key="5">
    <source>
        <dbReference type="EMBL" id="CAL5060534.1"/>
    </source>
</evidence>
<dbReference type="EMBL" id="OZ075113">
    <property type="protein sequence ID" value="CAL5024239.1"/>
    <property type="molecule type" value="Genomic_DNA"/>
</dbReference>
<dbReference type="EMBL" id="OZ075112">
    <property type="protein sequence ID" value="CAL4971657.1"/>
    <property type="molecule type" value="Genomic_DNA"/>
</dbReference>
<dbReference type="Proteomes" id="UP001497457">
    <property type="component" value="Chromosome 3rd"/>
</dbReference>
<evidence type="ECO:0000313" key="6">
    <source>
        <dbReference type="Proteomes" id="UP001497457"/>
    </source>
</evidence>